<dbReference type="AlphaFoldDB" id="A0A024WVV1"/>
<proteinExistence type="predicted"/>
<sequence>MSYIHTWFISWHTWFGGVLVRTWGSK</sequence>
<protein>
    <submittedName>
        <fullName evidence="1">Uncharacterized protein</fullName>
    </submittedName>
</protein>
<evidence type="ECO:0000313" key="1">
    <source>
        <dbReference type="EMBL" id="ETW51317.1"/>
    </source>
</evidence>
<dbReference type="EMBL" id="KI925489">
    <property type="protein sequence ID" value="ETW51317.1"/>
    <property type="molecule type" value="Genomic_DNA"/>
</dbReference>
<reference evidence="1 2" key="1">
    <citation type="submission" date="2013-02" db="EMBL/GenBank/DDBJ databases">
        <title>The Genome Annotation of Plasmodium falciparum MaliPS096_E11.</title>
        <authorList>
            <consortium name="The Broad Institute Genome Sequencing Platform"/>
            <consortium name="The Broad Institute Genome Sequencing Center for Infectious Disease"/>
            <person name="Neafsey D."/>
            <person name="Hoffman S."/>
            <person name="Volkman S."/>
            <person name="Rosenthal P."/>
            <person name="Walker B."/>
            <person name="Young S.K."/>
            <person name="Zeng Q."/>
            <person name="Gargeya S."/>
            <person name="Fitzgerald M."/>
            <person name="Haas B."/>
            <person name="Abouelleil A."/>
            <person name="Allen A.W."/>
            <person name="Alvarado L."/>
            <person name="Arachchi H.M."/>
            <person name="Berlin A.M."/>
            <person name="Chapman S.B."/>
            <person name="Gainer-Dewar J."/>
            <person name="Goldberg J."/>
            <person name="Griggs A."/>
            <person name="Gujja S."/>
            <person name="Hansen M."/>
            <person name="Howarth C."/>
            <person name="Imamovic A."/>
            <person name="Ireland A."/>
            <person name="Larimer J."/>
            <person name="McCowan C."/>
            <person name="Murphy C."/>
            <person name="Pearson M."/>
            <person name="Poon T.W."/>
            <person name="Priest M."/>
            <person name="Roberts A."/>
            <person name="Saif S."/>
            <person name="Shea T."/>
            <person name="Sisk P."/>
            <person name="Sykes S."/>
            <person name="Wortman J."/>
            <person name="Nusbaum C."/>
            <person name="Birren B."/>
        </authorList>
    </citation>
    <scope>NUCLEOTIDE SEQUENCE [LARGE SCALE GENOMIC DNA]</scope>
    <source>
        <strain evidence="1 2">MaliPS096_E11</strain>
    </source>
</reference>
<gene>
    <name evidence="1" type="ORF">PFMALIP_00636</name>
</gene>
<accession>A0A024WVV1</accession>
<name>A0A024WVV1_PLAFA</name>
<dbReference type="Proteomes" id="UP000030699">
    <property type="component" value="Unassembled WGS sequence"/>
</dbReference>
<reference evidence="1 2" key="2">
    <citation type="submission" date="2013-02" db="EMBL/GenBank/DDBJ databases">
        <title>The Genome Sequence of Plasmodium falciparum MaliPS096_E11.</title>
        <authorList>
            <consortium name="The Broad Institute Genome Sequencing Platform"/>
            <consortium name="The Broad Institute Genome Sequencing Center for Infectious Disease"/>
            <person name="Neafsey D."/>
            <person name="Cheeseman I."/>
            <person name="Volkman S."/>
            <person name="Adams J."/>
            <person name="Walker B."/>
            <person name="Young S.K."/>
            <person name="Zeng Q."/>
            <person name="Gargeya S."/>
            <person name="Fitzgerald M."/>
            <person name="Haas B."/>
            <person name="Abouelleil A."/>
            <person name="Alvarado L."/>
            <person name="Arachchi H.M."/>
            <person name="Berlin A.M."/>
            <person name="Chapman S.B."/>
            <person name="Dewar J."/>
            <person name="Goldberg J."/>
            <person name="Griggs A."/>
            <person name="Gujja S."/>
            <person name="Hansen M."/>
            <person name="Howarth C."/>
            <person name="Imamovic A."/>
            <person name="Larimer J."/>
            <person name="McCowan C."/>
            <person name="Murphy C."/>
            <person name="Neiman D."/>
            <person name="Pearson M."/>
            <person name="Priest M."/>
            <person name="Roberts A."/>
            <person name="Saif S."/>
            <person name="Shea T."/>
            <person name="Sisk P."/>
            <person name="Sykes S."/>
            <person name="Wortman J."/>
            <person name="Nusbaum C."/>
            <person name="Birren B."/>
        </authorList>
    </citation>
    <scope>NUCLEOTIDE SEQUENCE [LARGE SCALE GENOMIC DNA]</scope>
    <source>
        <strain evidence="1 2">MaliPS096_E11</strain>
    </source>
</reference>
<organism evidence="1 2">
    <name type="scientific">Plasmodium falciparum MaliPS096_E11</name>
    <dbReference type="NCBI Taxonomy" id="1036727"/>
    <lineage>
        <taxon>Eukaryota</taxon>
        <taxon>Sar</taxon>
        <taxon>Alveolata</taxon>
        <taxon>Apicomplexa</taxon>
        <taxon>Aconoidasida</taxon>
        <taxon>Haemosporida</taxon>
        <taxon>Plasmodiidae</taxon>
        <taxon>Plasmodium</taxon>
        <taxon>Plasmodium (Laverania)</taxon>
    </lineage>
</organism>
<evidence type="ECO:0000313" key="2">
    <source>
        <dbReference type="Proteomes" id="UP000030699"/>
    </source>
</evidence>